<dbReference type="InterPro" id="IPR011040">
    <property type="entry name" value="Sialidase"/>
</dbReference>
<evidence type="ECO:0000313" key="4">
    <source>
        <dbReference type="Proteomes" id="UP001519287"/>
    </source>
</evidence>
<protein>
    <recommendedName>
        <fullName evidence="2">Sialidase domain-containing protein</fullName>
    </recommendedName>
</protein>
<dbReference type="SUPFAM" id="SSF50939">
    <property type="entry name" value="Sialidases"/>
    <property type="match status" value="1"/>
</dbReference>
<dbReference type="Pfam" id="PF13088">
    <property type="entry name" value="BNR_2"/>
    <property type="match status" value="1"/>
</dbReference>
<dbReference type="InterPro" id="IPR036278">
    <property type="entry name" value="Sialidase_sf"/>
</dbReference>
<comment type="caution">
    <text evidence="3">The sequence shown here is derived from an EMBL/GenBank/DDBJ whole genome shotgun (WGS) entry which is preliminary data.</text>
</comment>
<reference evidence="3 4" key="1">
    <citation type="submission" date="2021-03" db="EMBL/GenBank/DDBJ databases">
        <title>Genomic Encyclopedia of Type Strains, Phase IV (KMG-IV): sequencing the most valuable type-strain genomes for metagenomic binning, comparative biology and taxonomic classification.</title>
        <authorList>
            <person name="Goeker M."/>
        </authorList>
    </citation>
    <scope>NUCLEOTIDE SEQUENCE [LARGE SCALE GENOMIC DNA]</scope>
    <source>
        <strain evidence="3 4">DSM 26048</strain>
    </source>
</reference>
<dbReference type="RefSeq" id="WP_209969432.1">
    <property type="nucleotide sequence ID" value="NZ_JAGGLB010000001.1"/>
</dbReference>
<dbReference type="Gene3D" id="2.120.10.10">
    <property type="match status" value="1"/>
</dbReference>
<evidence type="ECO:0000256" key="1">
    <source>
        <dbReference type="SAM" id="MobiDB-lite"/>
    </source>
</evidence>
<feature type="domain" description="Sialidase" evidence="2">
    <location>
        <begin position="63"/>
        <end position="299"/>
    </location>
</feature>
<organism evidence="3 4">
    <name type="scientific">Paenibacillus eucommiae</name>
    <dbReference type="NCBI Taxonomy" id="1355755"/>
    <lineage>
        <taxon>Bacteria</taxon>
        <taxon>Bacillati</taxon>
        <taxon>Bacillota</taxon>
        <taxon>Bacilli</taxon>
        <taxon>Bacillales</taxon>
        <taxon>Paenibacillaceae</taxon>
        <taxon>Paenibacillus</taxon>
    </lineage>
</organism>
<gene>
    <name evidence="3" type="ORF">J2Z66_000476</name>
</gene>
<dbReference type="PANTHER" id="PTHR43752:SF2">
    <property type="entry name" value="BNR_ASP-BOX REPEAT FAMILY PROTEIN"/>
    <property type="match status" value="1"/>
</dbReference>
<dbReference type="PANTHER" id="PTHR43752">
    <property type="entry name" value="BNR/ASP-BOX REPEAT FAMILY PROTEIN"/>
    <property type="match status" value="1"/>
</dbReference>
<feature type="region of interest" description="Disordered" evidence="1">
    <location>
        <begin position="247"/>
        <end position="268"/>
    </location>
</feature>
<feature type="compositionally biased region" description="Polar residues" evidence="1">
    <location>
        <begin position="256"/>
        <end position="268"/>
    </location>
</feature>
<dbReference type="EMBL" id="JAGGLB010000001">
    <property type="protein sequence ID" value="MBP1988881.1"/>
    <property type="molecule type" value="Genomic_DNA"/>
</dbReference>
<dbReference type="Proteomes" id="UP001519287">
    <property type="component" value="Unassembled WGS sequence"/>
</dbReference>
<proteinExistence type="predicted"/>
<keyword evidence="4" id="KW-1185">Reference proteome</keyword>
<sequence length="371" mass="41952">MNRLQVIKHVEICQDQHYNCFPSAIKQGDGTIVVGFRQATDQRRNFGHNTHVDPTSKAVYVTSLNGETWERPQIIYDDFFYGVQDPCLNLLKDGTIFATFFMWKVFDAADVAQLEPSDHQLFGKWVGRLDRVYSIRSTDGGATWDEPIPFPYQLVALRGCCVEMDDGSILAPLYGAAEAERTEGVEGAGTSKVVIVRTEDQGKTWTNWSTIDGCDGYDFQEPHLYQTESGKLVAFIRTHKKEIEPGQEADRGPLYTSESLDNGKTWSRPQARPFYSESPFQAVRLQSGNVLLTYGYRHEPYGIRAAILDAECNEINEAEDIILREDGISTDIGYTSAVQFDDGRILITYYYYDTENSLRYIAGTICEEVVK</sequence>
<evidence type="ECO:0000313" key="3">
    <source>
        <dbReference type="EMBL" id="MBP1988881.1"/>
    </source>
</evidence>
<evidence type="ECO:0000259" key="2">
    <source>
        <dbReference type="Pfam" id="PF13088"/>
    </source>
</evidence>
<dbReference type="CDD" id="cd15482">
    <property type="entry name" value="Sialidase_non-viral"/>
    <property type="match status" value="1"/>
</dbReference>
<accession>A0ABS4IMT5</accession>
<name>A0ABS4IMT5_9BACL</name>